<keyword evidence="6" id="KW-1185">Reference proteome</keyword>
<gene>
    <name evidence="5" type="ORF">AXX12_09150</name>
</gene>
<dbReference type="PROSITE" id="PS50949">
    <property type="entry name" value="HTH_GNTR"/>
    <property type="match status" value="1"/>
</dbReference>
<dbReference type="InterPro" id="IPR000524">
    <property type="entry name" value="Tscrpt_reg_HTH_GntR"/>
</dbReference>
<protein>
    <submittedName>
        <fullName evidence="5">GntR family transcriptional regulator</fullName>
    </submittedName>
</protein>
<evidence type="ECO:0000256" key="2">
    <source>
        <dbReference type="ARBA" id="ARBA00023125"/>
    </source>
</evidence>
<keyword evidence="3" id="KW-0804">Transcription</keyword>
<proteinExistence type="predicted"/>
<accession>A0A154BRL2</accession>
<dbReference type="GO" id="GO:0003700">
    <property type="term" value="F:DNA-binding transcription factor activity"/>
    <property type="evidence" value="ECO:0007669"/>
    <property type="project" value="InterPro"/>
</dbReference>
<evidence type="ECO:0000256" key="1">
    <source>
        <dbReference type="ARBA" id="ARBA00023015"/>
    </source>
</evidence>
<keyword evidence="2" id="KW-0238">DNA-binding</keyword>
<organism evidence="5 6">
    <name type="scientific">Anaerosporomusa subterranea</name>
    <dbReference type="NCBI Taxonomy" id="1794912"/>
    <lineage>
        <taxon>Bacteria</taxon>
        <taxon>Bacillati</taxon>
        <taxon>Bacillota</taxon>
        <taxon>Negativicutes</taxon>
        <taxon>Acetonemataceae</taxon>
        <taxon>Anaerosporomusa</taxon>
    </lineage>
</organism>
<dbReference type="GO" id="GO:0003677">
    <property type="term" value="F:DNA binding"/>
    <property type="evidence" value="ECO:0007669"/>
    <property type="project" value="UniProtKB-KW"/>
</dbReference>
<evidence type="ECO:0000256" key="3">
    <source>
        <dbReference type="ARBA" id="ARBA00023163"/>
    </source>
</evidence>
<dbReference type="Gene3D" id="1.10.10.10">
    <property type="entry name" value="Winged helix-like DNA-binding domain superfamily/Winged helix DNA-binding domain"/>
    <property type="match status" value="1"/>
</dbReference>
<dbReference type="OrthoDB" id="389878at2"/>
<sequence length="237" mass="27554">MDIHLIERFAQESTRQYVCRLLRTNILNLKLSPGSAVSEKDIADILQVSRTPVREAFIKLAQDGMLEIIPQKGSYVSLIDPEQVEEVRFCRESLEKEIIRLACTAFPKQDLFKIRSSLTLQALCIHEKNYVSFFELDEEMHGAIFAGCKKPRLWAMMQQMNTHYNRVRMLNLVFGYDWALLLQQHQEIYEAICEQDVKKGLQVINVHLNKVTIDLKQLQNQFGDFFKNQPLYTSGLV</sequence>
<dbReference type="Proteomes" id="UP000076268">
    <property type="component" value="Unassembled WGS sequence"/>
</dbReference>
<dbReference type="InterPro" id="IPR036388">
    <property type="entry name" value="WH-like_DNA-bd_sf"/>
</dbReference>
<evidence type="ECO:0000259" key="4">
    <source>
        <dbReference type="PROSITE" id="PS50949"/>
    </source>
</evidence>
<dbReference type="Gene3D" id="1.20.120.530">
    <property type="entry name" value="GntR ligand-binding domain-like"/>
    <property type="match status" value="1"/>
</dbReference>
<dbReference type="CDD" id="cd07377">
    <property type="entry name" value="WHTH_GntR"/>
    <property type="match status" value="1"/>
</dbReference>
<dbReference type="PANTHER" id="PTHR43537:SF51">
    <property type="entry name" value="HTH-TYPE TRANSCRIPTIONAL REGULATOR LGOR-RELATED"/>
    <property type="match status" value="1"/>
</dbReference>
<reference evidence="5 6" key="1">
    <citation type="submission" date="2016-02" db="EMBL/GenBank/DDBJ databases">
        <title>Anaerosporomusa subterraneum gen. nov., sp. nov., a spore-forming obligate anaerobe isolated from saprolite.</title>
        <authorList>
            <person name="Choi J.K."/>
            <person name="Shah M."/>
            <person name="Yee N."/>
        </authorList>
    </citation>
    <scope>NUCLEOTIDE SEQUENCE [LARGE SCALE GENOMIC DNA]</scope>
    <source>
        <strain evidence="5 6">RU4</strain>
    </source>
</reference>
<dbReference type="RefSeq" id="WP_066242308.1">
    <property type="nucleotide sequence ID" value="NZ_LSGP01000017.1"/>
</dbReference>
<comment type="caution">
    <text evidence="5">The sequence shown here is derived from an EMBL/GenBank/DDBJ whole genome shotgun (WGS) entry which is preliminary data.</text>
</comment>
<dbReference type="STRING" id="1794912.AXX12_09150"/>
<dbReference type="InterPro" id="IPR036390">
    <property type="entry name" value="WH_DNA-bd_sf"/>
</dbReference>
<dbReference type="PANTHER" id="PTHR43537">
    <property type="entry name" value="TRANSCRIPTIONAL REGULATOR, GNTR FAMILY"/>
    <property type="match status" value="1"/>
</dbReference>
<evidence type="ECO:0000313" key="5">
    <source>
        <dbReference type="EMBL" id="KYZ76586.1"/>
    </source>
</evidence>
<dbReference type="InterPro" id="IPR011711">
    <property type="entry name" value="GntR_C"/>
</dbReference>
<dbReference type="SUPFAM" id="SSF46785">
    <property type="entry name" value="Winged helix' DNA-binding domain"/>
    <property type="match status" value="1"/>
</dbReference>
<dbReference type="SMART" id="SM00895">
    <property type="entry name" value="FCD"/>
    <property type="match status" value="1"/>
</dbReference>
<dbReference type="PRINTS" id="PR00035">
    <property type="entry name" value="HTHGNTR"/>
</dbReference>
<keyword evidence="1" id="KW-0805">Transcription regulation</keyword>
<evidence type="ECO:0000313" key="6">
    <source>
        <dbReference type="Proteomes" id="UP000076268"/>
    </source>
</evidence>
<dbReference type="Pfam" id="PF07729">
    <property type="entry name" value="FCD"/>
    <property type="match status" value="1"/>
</dbReference>
<dbReference type="EMBL" id="LSGP01000017">
    <property type="protein sequence ID" value="KYZ76586.1"/>
    <property type="molecule type" value="Genomic_DNA"/>
</dbReference>
<dbReference type="Pfam" id="PF00392">
    <property type="entry name" value="GntR"/>
    <property type="match status" value="1"/>
</dbReference>
<dbReference type="InterPro" id="IPR008920">
    <property type="entry name" value="TF_FadR/GntR_C"/>
</dbReference>
<feature type="domain" description="HTH gntR-type" evidence="4">
    <location>
        <begin position="12"/>
        <end position="79"/>
    </location>
</feature>
<name>A0A154BRL2_ANASB</name>
<dbReference type="SUPFAM" id="SSF48008">
    <property type="entry name" value="GntR ligand-binding domain-like"/>
    <property type="match status" value="1"/>
</dbReference>
<dbReference type="AlphaFoldDB" id="A0A154BRL2"/>
<dbReference type="SMART" id="SM00345">
    <property type="entry name" value="HTH_GNTR"/>
    <property type="match status" value="1"/>
</dbReference>